<dbReference type="GO" id="GO:0004089">
    <property type="term" value="F:carbonate dehydratase activity"/>
    <property type="evidence" value="ECO:0007669"/>
    <property type="project" value="UniProtKB-EC"/>
</dbReference>
<comment type="similarity">
    <text evidence="1">Belongs to the alpha-carbonic anhydrase family.</text>
</comment>
<evidence type="ECO:0000256" key="2">
    <source>
        <dbReference type="ARBA" id="ARBA00012925"/>
    </source>
</evidence>
<dbReference type="VEuPathDB" id="CryptoDB:Cvel_33379"/>
<evidence type="ECO:0000256" key="5">
    <source>
        <dbReference type="ARBA" id="ARBA00023239"/>
    </source>
</evidence>
<dbReference type="PROSITE" id="PS51144">
    <property type="entry name" value="ALPHA_CA_2"/>
    <property type="match status" value="1"/>
</dbReference>
<keyword evidence="5" id="KW-0456">Lyase</keyword>
<sequence>MQYTWLHAAEHTVDSYRYPLELHLVHTNVEGSAAAVTGFVFTEGKTESKFLAAVLENGVPEVGEVIEIPVDESKKSRFPDPNLLFEKKITWWNYEGSLTLPPCSEFVEWFWNPEPIIATREQISAFARVMTNPPDGTGTQTPPNPGSGNFRTTVNFLNTDATNKNVKAVTGTGTGGKGADGFSFKGVDGFKIPEFSFDFGELGKFKDVGKLGDLGSLGDMFKVGN</sequence>
<reference evidence="8" key="1">
    <citation type="submission" date="2014-11" db="EMBL/GenBank/DDBJ databases">
        <authorList>
            <person name="Otto D Thomas"/>
            <person name="Naeem Raeece"/>
        </authorList>
    </citation>
    <scope>NUCLEOTIDE SEQUENCE</scope>
</reference>
<evidence type="ECO:0000256" key="6">
    <source>
        <dbReference type="ARBA" id="ARBA00048348"/>
    </source>
</evidence>
<dbReference type="SUPFAM" id="SSF51069">
    <property type="entry name" value="Carbonic anhydrase"/>
    <property type="match status" value="1"/>
</dbReference>
<accession>A0A0G4HY41</accession>
<dbReference type="GO" id="GO:0008270">
    <property type="term" value="F:zinc ion binding"/>
    <property type="evidence" value="ECO:0007669"/>
    <property type="project" value="InterPro"/>
</dbReference>
<evidence type="ECO:0000259" key="7">
    <source>
        <dbReference type="PROSITE" id="PS51144"/>
    </source>
</evidence>
<evidence type="ECO:0000256" key="3">
    <source>
        <dbReference type="ARBA" id="ARBA00022723"/>
    </source>
</evidence>
<dbReference type="SMART" id="SM01057">
    <property type="entry name" value="Carb_anhydrase"/>
    <property type="match status" value="1"/>
</dbReference>
<dbReference type="InterPro" id="IPR023561">
    <property type="entry name" value="Carbonic_anhydrase_a-class"/>
</dbReference>
<dbReference type="PANTHER" id="PTHR18952">
    <property type="entry name" value="CARBONIC ANHYDRASE"/>
    <property type="match status" value="1"/>
</dbReference>
<dbReference type="EMBL" id="CDMZ01004328">
    <property type="protein sequence ID" value="CEM49425.1"/>
    <property type="molecule type" value="Genomic_DNA"/>
</dbReference>
<dbReference type="Gene3D" id="3.10.200.10">
    <property type="entry name" value="Alpha carbonic anhydrase"/>
    <property type="match status" value="1"/>
</dbReference>
<dbReference type="Pfam" id="PF00194">
    <property type="entry name" value="Carb_anhydrase"/>
    <property type="match status" value="1"/>
</dbReference>
<dbReference type="AlphaFoldDB" id="A0A0G4HY41"/>
<keyword evidence="4" id="KW-0862">Zinc</keyword>
<organism evidence="8">
    <name type="scientific">Chromera velia CCMP2878</name>
    <dbReference type="NCBI Taxonomy" id="1169474"/>
    <lineage>
        <taxon>Eukaryota</taxon>
        <taxon>Sar</taxon>
        <taxon>Alveolata</taxon>
        <taxon>Colpodellida</taxon>
        <taxon>Chromeraceae</taxon>
        <taxon>Chromera</taxon>
    </lineage>
</organism>
<comment type="catalytic activity">
    <reaction evidence="6">
        <text>hydrogencarbonate + H(+) = CO2 + H2O</text>
        <dbReference type="Rhea" id="RHEA:10748"/>
        <dbReference type="ChEBI" id="CHEBI:15377"/>
        <dbReference type="ChEBI" id="CHEBI:15378"/>
        <dbReference type="ChEBI" id="CHEBI:16526"/>
        <dbReference type="ChEBI" id="CHEBI:17544"/>
        <dbReference type="EC" id="4.2.1.1"/>
    </reaction>
</comment>
<keyword evidence="3" id="KW-0479">Metal-binding</keyword>
<gene>
    <name evidence="8" type="ORF">Cvel_33379</name>
</gene>
<evidence type="ECO:0000313" key="8">
    <source>
        <dbReference type="EMBL" id="CEM49425.1"/>
    </source>
</evidence>
<evidence type="ECO:0000256" key="4">
    <source>
        <dbReference type="ARBA" id="ARBA00022833"/>
    </source>
</evidence>
<dbReference type="InterPro" id="IPR041891">
    <property type="entry name" value="Alpha_CA_prokaryot-like"/>
</dbReference>
<dbReference type="EC" id="4.2.1.1" evidence="2"/>
<evidence type="ECO:0000256" key="1">
    <source>
        <dbReference type="ARBA" id="ARBA00010718"/>
    </source>
</evidence>
<dbReference type="InterPro" id="IPR036398">
    <property type="entry name" value="CA_dom_sf"/>
</dbReference>
<proteinExistence type="inferred from homology"/>
<dbReference type="InterPro" id="IPR001148">
    <property type="entry name" value="CA_dom"/>
</dbReference>
<feature type="domain" description="Alpha-carbonic anhydrase" evidence="7">
    <location>
        <begin position="1"/>
        <end position="170"/>
    </location>
</feature>
<dbReference type="CDD" id="cd03124">
    <property type="entry name" value="alpha_CA_prokaryotic_like"/>
    <property type="match status" value="1"/>
</dbReference>
<name>A0A0G4HY41_9ALVE</name>
<dbReference type="PhylomeDB" id="A0A0G4HY41"/>
<protein>
    <recommendedName>
        <fullName evidence="2">carbonic anhydrase</fullName>
        <ecNumber evidence="2">4.2.1.1</ecNumber>
    </recommendedName>
</protein>
<dbReference type="PANTHER" id="PTHR18952:SF265">
    <property type="entry name" value="CARBONIC ANHYDRASE"/>
    <property type="match status" value="1"/>
</dbReference>